<reference evidence="1 2" key="1">
    <citation type="submission" date="2024-03" db="EMBL/GenBank/DDBJ databases">
        <title>Human intestinal bacterial collection.</title>
        <authorList>
            <person name="Pauvert C."/>
            <person name="Hitch T.C.A."/>
            <person name="Clavel T."/>
        </authorList>
    </citation>
    <scope>NUCLEOTIDE SEQUENCE [LARGE SCALE GENOMIC DNA]</scope>
    <source>
        <strain evidence="1 2">CLA-SR-H021</strain>
    </source>
</reference>
<sequence>MGNGKLKLFCILFAVYWFVVFSPFMFGFLNQVTPILFQMPFTFWSIHVVVFLGCGLVYWGSKHAFSSYDDYLEGREDK</sequence>
<comment type="caution">
    <text evidence="1">The sequence shown here is derived from an EMBL/GenBank/DDBJ whole genome shotgun (WGS) entry which is preliminary data.</text>
</comment>
<proteinExistence type="predicted"/>
<accession>A0ABV1DB68</accession>
<evidence type="ECO:0000313" key="2">
    <source>
        <dbReference type="Proteomes" id="UP001454086"/>
    </source>
</evidence>
<dbReference type="EMBL" id="JBBMFM010000084">
    <property type="protein sequence ID" value="MEQ2427021.1"/>
    <property type="molecule type" value="Genomic_DNA"/>
</dbReference>
<gene>
    <name evidence="1" type="ORF">WMQ36_18805</name>
</gene>
<protein>
    <recommendedName>
        <fullName evidence="3">DUF3311 domain-containing protein</fullName>
    </recommendedName>
</protein>
<dbReference type="RefSeq" id="WP_008726417.1">
    <property type="nucleotide sequence ID" value="NZ_JAJFDX010000018.1"/>
</dbReference>
<name>A0ABV1DB68_9FIRM</name>
<evidence type="ECO:0008006" key="3">
    <source>
        <dbReference type="Google" id="ProtNLM"/>
    </source>
</evidence>
<dbReference type="Proteomes" id="UP001454086">
    <property type="component" value="Unassembled WGS sequence"/>
</dbReference>
<keyword evidence="2" id="KW-1185">Reference proteome</keyword>
<organism evidence="1 2">
    <name type="scientific">Enterocloster hominis</name>
    <name type="common">ex Hitch et al. 2024</name>
    <dbReference type="NCBI Taxonomy" id="1917870"/>
    <lineage>
        <taxon>Bacteria</taxon>
        <taxon>Bacillati</taxon>
        <taxon>Bacillota</taxon>
        <taxon>Clostridia</taxon>
        <taxon>Lachnospirales</taxon>
        <taxon>Lachnospiraceae</taxon>
        <taxon>Enterocloster</taxon>
    </lineage>
</organism>
<evidence type="ECO:0000313" key="1">
    <source>
        <dbReference type="EMBL" id="MEQ2427021.1"/>
    </source>
</evidence>